<dbReference type="Pfam" id="PF14594">
    <property type="entry name" value="Sipho_Gp37"/>
    <property type="match status" value="1"/>
</dbReference>
<feature type="compositionally biased region" description="Polar residues" evidence="1">
    <location>
        <begin position="458"/>
        <end position="469"/>
    </location>
</feature>
<gene>
    <name evidence="3" type="ORF">CKC_26</name>
</gene>
<dbReference type="GeneID" id="16193376"/>
<accession>R9R4C4</accession>
<feature type="compositionally biased region" description="Low complexity" evidence="1">
    <location>
        <begin position="416"/>
        <end position="433"/>
    </location>
</feature>
<dbReference type="KEGG" id="vg:16193376"/>
<feature type="compositionally biased region" description="Polar residues" evidence="1">
    <location>
        <begin position="442"/>
        <end position="451"/>
    </location>
</feature>
<reference evidence="3 4" key="1">
    <citation type="submission" date="2012-11" db="EMBL/GenBank/DDBJ databases">
        <authorList>
            <person name="Chang K.-C."/>
            <person name="Hung W.-T."/>
            <person name="Liou M.-L."/>
            <person name="Tang C.Y."/>
            <person name="Lu C.-W."/>
            <person name="Soo P.-C."/>
            <person name="Liu C.-C."/>
        </authorList>
    </citation>
    <scope>NUCLEOTIDE SEQUENCE [LARGE SCALE GENOMIC DNA]</scope>
</reference>
<dbReference type="EMBL" id="KC172839">
    <property type="protein sequence ID" value="AGI61707.1"/>
    <property type="molecule type" value="Genomic_DNA"/>
</dbReference>
<keyword evidence="4" id="KW-1185">Reference proteome</keyword>
<feature type="domain" description="Gp28/Gp37-like" evidence="2">
    <location>
        <begin position="1"/>
        <end position="376"/>
    </location>
</feature>
<dbReference type="Proteomes" id="UP000014228">
    <property type="component" value="Segment"/>
</dbReference>
<sequence length="502" mass="56027">MAKWVMNFKGRAKRNVIITIDKQGARWSGFMDHYRVVREENGDCYLDVVFKHDYEHAKHILVWCNPFLRPELQFPKLWIIFGPAKWCLLLTLFVNILRLETSLWTLPDNPLDPSEWMPLSFNISNWRNIVKPFPLIGDNSNLTIVFSRFQSFHDVAKKTLEDAQLTIVCRRYLKGEDPHPFENLRGELNIGPLEDLLSLIPIRHGCLVWDIIDNSGWGSETAFGGSWLTGFIRAVVNIASDGMTEGIDVFTGDPTYPGEYYTPWFLGTSPQAPWIVFEEGPYTGIKSSEFKYYEATDTSFVAGGESMPGVNEAISAAVNMGGDFLTSLINSALASLGAVGGAIDLPPLGGMMDAVAKPLYENVFLAFQEYPTLRAVGQPLPIPLLETSETGLGDFHYYEAGSRTPPRRSRCRRSWRPGPKSGRPGRTRPTPSRCRTRLRTTWVNPATATSGSDRESGQRFSASPSRTPCSWSGSRRSATSGARTARRAGSWRSATANLRTPS</sequence>
<name>R9R4C4_9CAUD</name>
<proteinExistence type="predicted"/>
<dbReference type="RefSeq" id="YP_008126117.1">
    <property type="nucleotide sequence ID" value="NC_021533.1"/>
</dbReference>
<evidence type="ECO:0000256" key="1">
    <source>
        <dbReference type="SAM" id="MobiDB-lite"/>
    </source>
</evidence>
<evidence type="ECO:0000259" key="2">
    <source>
        <dbReference type="Pfam" id="PF14594"/>
    </source>
</evidence>
<protein>
    <submittedName>
        <fullName evidence="3">Putative minor tail protein</fullName>
    </submittedName>
</protein>
<evidence type="ECO:0000313" key="3">
    <source>
        <dbReference type="EMBL" id="AGI61707.1"/>
    </source>
</evidence>
<feature type="compositionally biased region" description="Low complexity" evidence="1">
    <location>
        <begin position="470"/>
        <end position="496"/>
    </location>
</feature>
<dbReference type="InterPro" id="IPR029432">
    <property type="entry name" value="Gp28/Gp37-like_dom"/>
</dbReference>
<feature type="region of interest" description="Disordered" evidence="1">
    <location>
        <begin position="397"/>
        <end position="502"/>
    </location>
</feature>
<feature type="compositionally biased region" description="Basic residues" evidence="1">
    <location>
        <begin position="405"/>
        <end position="415"/>
    </location>
</feature>
<evidence type="ECO:0000313" key="4">
    <source>
        <dbReference type="Proteomes" id="UP000014228"/>
    </source>
</evidence>
<organism evidence="3 4">
    <name type="scientific">Mycobacterium phage BTCU-1</name>
    <dbReference type="NCBI Taxonomy" id="1262532"/>
    <lineage>
        <taxon>Viruses</taxon>
        <taxon>Duplodnaviria</taxon>
        <taxon>Heunggongvirae</taxon>
        <taxon>Uroviricota</taxon>
        <taxon>Caudoviricetes</taxon>
        <taxon>Veracruzvirus</taxon>
        <taxon>Veracruzvirus BTCU1</taxon>
    </lineage>
</organism>
<dbReference type="OrthoDB" id="1419at10239"/>